<dbReference type="PANTHER" id="PTHR46771:SF5">
    <property type="entry name" value="DETERIN"/>
    <property type="match status" value="1"/>
</dbReference>
<evidence type="ECO:0000313" key="4">
    <source>
        <dbReference type="EMBL" id="KIM44445.1"/>
    </source>
</evidence>
<dbReference type="SMART" id="SM00238">
    <property type="entry name" value="BIR"/>
    <property type="match status" value="2"/>
</dbReference>
<evidence type="ECO:0008006" key="6">
    <source>
        <dbReference type="Google" id="ProtNLM"/>
    </source>
</evidence>
<dbReference type="InterPro" id="IPR051190">
    <property type="entry name" value="Baculoviral_IAP"/>
</dbReference>
<reference evidence="4 5" key="1">
    <citation type="submission" date="2014-04" db="EMBL/GenBank/DDBJ databases">
        <authorList>
            <consortium name="DOE Joint Genome Institute"/>
            <person name="Kuo A."/>
            <person name="Gay G."/>
            <person name="Dore J."/>
            <person name="Kohler A."/>
            <person name="Nagy L.G."/>
            <person name="Floudas D."/>
            <person name="Copeland A."/>
            <person name="Barry K.W."/>
            <person name="Cichocki N."/>
            <person name="Veneault-Fourrey C."/>
            <person name="LaButti K."/>
            <person name="Lindquist E.A."/>
            <person name="Lipzen A."/>
            <person name="Lundell T."/>
            <person name="Morin E."/>
            <person name="Murat C."/>
            <person name="Sun H."/>
            <person name="Tunlid A."/>
            <person name="Henrissat B."/>
            <person name="Grigoriev I.V."/>
            <person name="Hibbett D.S."/>
            <person name="Martin F."/>
            <person name="Nordberg H.P."/>
            <person name="Cantor M.N."/>
            <person name="Hua S.X."/>
        </authorList>
    </citation>
    <scope>NUCLEOTIDE SEQUENCE [LARGE SCALE GENOMIC DNA]</scope>
    <source>
        <strain evidence="5">h7</strain>
    </source>
</reference>
<dbReference type="HOGENOM" id="CLU_016657_0_0_1"/>
<evidence type="ECO:0000256" key="3">
    <source>
        <dbReference type="SAM" id="MobiDB-lite"/>
    </source>
</evidence>
<feature type="compositionally biased region" description="Low complexity" evidence="3">
    <location>
        <begin position="214"/>
        <end position="240"/>
    </location>
</feature>
<name>A0A0C3C6D1_HEBCY</name>
<feature type="compositionally biased region" description="Basic residues" evidence="3">
    <location>
        <begin position="465"/>
        <end position="476"/>
    </location>
</feature>
<evidence type="ECO:0000256" key="2">
    <source>
        <dbReference type="ARBA" id="ARBA00022833"/>
    </source>
</evidence>
<dbReference type="STRING" id="686832.A0A0C3C6D1"/>
<feature type="compositionally biased region" description="Basic and acidic residues" evidence="3">
    <location>
        <begin position="887"/>
        <end position="897"/>
    </location>
</feature>
<dbReference type="AlphaFoldDB" id="A0A0C3C6D1"/>
<feature type="compositionally biased region" description="Acidic residues" evidence="3">
    <location>
        <begin position="483"/>
        <end position="493"/>
    </location>
</feature>
<dbReference type="Pfam" id="PF00653">
    <property type="entry name" value="BIR"/>
    <property type="match status" value="2"/>
</dbReference>
<dbReference type="GO" id="GO:0046872">
    <property type="term" value="F:metal ion binding"/>
    <property type="evidence" value="ECO:0007669"/>
    <property type="project" value="UniProtKB-KW"/>
</dbReference>
<reference evidence="5" key="2">
    <citation type="submission" date="2015-01" db="EMBL/GenBank/DDBJ databases">
        <title>Evolutionary Origins and Diversification of the Mycorrhizal Mutualists.</title>
        <authorList>
            <consortium name="DOE Joint Genome Institute"/>
            <consortium name="Mycorrhizal Genomics Consortium"/>
            <person name="Kohler A."/>
            <person name="Kuo A."/>
            <person name="Nagy L.G."/>
            <person name="Floudas D."/>
            <person name="Copeland A."/>
            <person name="Barry K.W."/>
            <person name="Cichocki N."/>
            <person name="Veneault-Fourrey C."/>
            <person name="LaButti K."/>
            <person name="Lindquist E.A."/>
            <person name="Lipzen A."/>
            <person name="Lundell T."/>
            <person name="Morin E."/>
            <person name="Murat C."/>
            <person name="Riley R."/>
            <person name="Ohm R."/>
            <person name="Sun H."/>
            <person name="Tunlid A."/>
            <person name="Henrissat B."/>
            <person name="Grigoriev I.V."/>
            <person name="Hibbett D.S."/>
            <person name="Martin F."/>
        </authorList>
    </citation>
    <scope>NUCLEOTIDE SEQUENCE [LARGE SCALE GENOMIC DNA]</scope>
    <source>
        <strain evidence="5">h7</strain>
    </source>
</reference>
<keyword evidence="2" id="KW-0862">Zinc</keyword>
<protein>
    <recommendedName>
        <fullName evidence="6">BIR-domain-containing protein</fullName>
    </recommendedName>
</protein>
<feature type="compositionally biased region" description="Low complexity" evidence="3">
    <location>
        <begin position="284"/>
        <end position="295"/>
    </location>
</feature>
<dbReference type="CDD" id="cd00022">
    <property type="entry name" value="BIR"/>
    <property type="match status" value="2"/>
</dbReference>
<dbReference type="Proteomes" id="UP000053424">
    <property type="component" value="Unassembled WGS sequence"/>
</dbReference>
<dbReference type="SUPFAM" id="SSF57924">
    <property type="entry name" value="Inhibitor of apoptosis (IAP) repeat"/>
    <property type="match status" value="2"/>
</dbReference>
<feature type="compositionally biased region" description="Basic residues" evidence="3">
    <location>
        <begin position="430"/>
        <end position="441"/>
    </location>
</feature>
<feature type="compositionally biased region" description="Basic residues" evidence="3">
    <location>
        <begin position="328"/>
        <end position="338"/>
    </location>
</feature>
<accession>A0A0C3C6D1</accession>
<feature type="region of interest" description="Disordered" evidence="3">
    <location>
        <begin position="184"/>
        <end position="897"/>
    </location>
</feature>
<feature type="compositionally biased region" description="Polar residues" evidence="3">
    <location>
        <begin position="704"/>
        <end position="722"/>
    </location>
</feature>
<dbReference type="OrthoDB" id="2196114at2759"/>
<dbReference type="InterPro" id="IPR001370">
    <property type="entry name" value="BIR_rpt"/>
</dbReference>
<feature type="compositionally biased region" description="Pro residues" evidence="3">
    <location>
        <begin position="838"/>
        <end position="847"/>
    </location>
</feature>
<dbReference type="PROSITE" id="PS50143">
    <property type="entry name" value="BIR_REPEAT_2"/>
    <property type="match status" value="2"/>
</dbReference>
<evidence type="ECO:0000256" key="1">
    <source>
        <dbReference type="ARBA" id="ARBA00022723"/>
    </source>
</evidence>
<feature type="compositionally biased region" description="Acidic residues" evidence="3">
    <location>
        <begin position="849"/>
        <end position="859"/>
    </location>
</feature>
<feature type="compositionally biased region" description="Basic residues" evidence="3">
    <location>
        <begin position="572"/>
        <end position="583"/>
    </location>
</feature>
<feature type="compositionally biased region" description="Basic and acidic residues" evidence="3">
    <location>
        <begin position="797"/>
        <end position="815"/>
    </location>
</feature>
<organism evidence="4 5">
    <name type="scientific">Hebeloma cylindrosporum</name>
    <dbReference type="NCBI Taxonomy" id="76867"/>
    <lineage>
        <taxon>Eukaryota</taxon>
        <taxon>Fungi</taxon>
        <taxon>Dikarya</taxon>
        <taxon>Basidiomycota</taxon>
        <taxon>Agaricomycotina</taxon>
        <taxon>Agaricomycetes</taxon>
        <taxon>Agaricomycetidae</taxon>
        <taxon>Agaricales</taxon>
        <taxon>Agaricineae</taxon>
        <taxon>Hymenogastraceae</taxon>
        <taxon>Hebeloma</taxon>
    </lineage>
</organism>
<feature type="compositionally biased region" description="Basic residues" evidence="3">
    <location>
        <begin position="501"/>
        <end position="513"/>
    </location>
</feature>
<evidence type="ECO:0000313" key="5">
    <source>
        <dbReference type="Proteomes" id="UP000053424"/>
    </source>
</evidence>
<keyword evidence="5" id="KW-1185">Reference proteome</keyword>
<feature type="compositionally biased region" description="Basic residues" evidence="3">
    <location>
        <begin position="536"/>
        <end position="548"/>
    </location>
</feature>
<feature type="compositionally biased region" description="Pro residues" evidence="3">
    <location>
        <begin position="630"/>
        <end position="639"/>
    </location>
</feature>
<feature type="compositionally biased region" description="Acidic residues" evidence="3">
    <location>
        <begin position="313"/>
        <end position="322"/>
    </location>
</feature>
<keyword evidence="1" id="KW-0479">Metal-binding</keyword>
<dbReference type="PANTHER" id="PTHR46771">
    <property type="entry name" value="DETERIN"/>
    <property type="match status" value="1"/>
</dbReference>
<proteinExistence type="predicted"/>
<dbReference type="EMBL" id="KN831773">
    <property type="protein sequence ID" value="KIM44445.1"/>
    <property type="molecule type" value="Genomic_DNA"/>
</dbReference>
<dbReference type="Gene3D" id="1.10.1170.10">
    <property type="entry name" value="Inhibitor Of Apoptosis Protein (2mihbC-IAP-1), Chain A"/>
    <property type="match status" value="2"/>
</dbReference>
<sequence>MEAVSTRVASFKKSKRVKNPEKPSSTTTLKWPHPSDFQANPETLAEAGFFYDPSYDDPDNVTCFICDKQLGGWEENDDPFLIHWNKCGQTCCWASVRCGLLMDVDHSGRFISADKTRLPAHKSMERARLETFSAGKGWIHDKAKGHGANSKTMASAGFVYTPQHSGDDLATCLYCNTSLSGWDEGDDPLEEHKKRANKSGYDCPFFAASPELGTSTKPPSKAQSTKPPSKSQSRPPSRSTSRTKHQDSILPTKTFDGEGEDDSDPSEVPNPGRSTAKTPRKPRATTTSRKSSAKTPRNKTRSSSRSGLKNVAEEDEDEEDPVDPPPTVKKKARSRSKSVARSEVVDNTEVEEEIMETRKPSRSRSKKPAADSEAEVEEEVVRKSSRSKSKASVAVSVTEDEAPRKPSRTRTKAKVTESEQEDLPLVTPKPKQKRAASRPKSKAPVEPLVVDSEPEPEVLTIAPKPKQKRTVSRSKSRAPVEPSDVDSEPEPEPEVVSVVPKQKHKRTASRAKSKAPMEASEIESEPEAEVLTAAPKPKHKRAVSRSKCKAPVEPSEVDSEPEAEVLTVAPKAKPKRAVSKSKIKAPVEPSEIDPEREEEAPPKKAASKTKTKIPPVEDLFNDDVAMDDYVPPPSSPPAVPSHASTTELPPLFVPKRNTKPPAQQRPAAEESIPVEKEKKKPGRPKTKPQPASRPQSAKTDDNEQSSITSVSTDTSGPLNPISINPPQPPAKENKPMSKAKPTASHHPEMQVTKMKVVEISSDEEENVILESDRDMKTKAAPLRGKENTQTSSAKATPHHDVRPTSAQDKHEKKPTAIEAVQPQAVKPPPRQASERPVTPAPPPPPAPLADDDVNMDVAEDDAHPVIDDNVAYEPPRTPVRSKGRVSPPKEIRIEKEATEPPFVPALSKLPFIPITTLSEAELDMTVEDWIRYQMDAEFDKLRRDGERELQRFRKKAEDTRKIIESL</sequence>
<feature type="region of interest" description="Disordered" evidence="3">
    <location>
        <begin position="1"/>
        <end position="35"/>
    </location>
</feature>
<gene>
    <name evidence="4" type="ORF">M413DRAFT_442427</name>
</gene>